<dbReference type="AlphaFoldDB" id="A0A1A3GR37"/>
<evidence type="ECO:0000256" key="4">
    <source>
        <dbReference type="ARBA" id="ARBA00022833"/>
    </source>
</evidence>
<dbReference type="SUPFAM" id="SSF53927">
    <property type="entry name" value="Cytidine deaminase-like"/>
    <property type="match status" value="1"/>
</dbReference>
<comment type="caution">
    <text evidence="6">The sequence shown here is derived from an EMBL/GenBank/DDBJ whole genome shotgun (WGS) entry which is preliminary data.</text>
</comment>
<dbReference type="STRING" id="56689.GCA_001291445_00991"/>
<dbReference type="GO" id="GO:0006152">
    <property type="term" value="P:purine nucleoside catabolic process"/>
    <property type="evidence" value="ECO:0007669"/>
    <property type="project" value="TreeGrafter"/>
</dbReference>
<name>A0A1A3GR37_MYCMU</name>
<evidence type="ECO:0000313" key="7">
    <source>
        <dbReference type="Proteomes" id="UP000093898"/>
    </source>
</evidence>
<gene>
    <name evidence="6" type="ORF">A5630_29735</name>
</gene>
<evidence type="ECO:0000313" key="6">
    <source>
        <dbReference type="EMBL" id="OBJ38502.1"/>
    </source>
</evidence>
<dbReference type="PANTHER" id="PTHR11079:SF161">
    <property type="entry name" value="CMP_DCMP-TYPE DEAMINASE DOMAIN-CONTAINING PROTEIN"/>
    <property type="match status" value="1"/>
</dbReference>
<dbReference type="GO" id="GO:0046872">
    <property type="term" value="F:metal ion binding"/>
    <property type="evidence" value="ECO:0007669"/>
    <property type="project" value="UniProtKB-KW"/>
</dbReference>
<comment type="similarity">
    <text evidence="1">Belongs to the cytidine and deoxycytidylate deaminase family.</text>
</comment>
<dbReference type="Pfam" id="PF00383">
    <property type="entry name" value="dCMP_cyt_deam_1"/>
    <property type="match status" value="1"/>
</dbReference>
<evidence type="ECO:0000256" key="1">
    <source>
        <dbReference type="ARBA" id="ARBA00006576"/>
    </source>
</evidence>
<accession>A0A1A3GR37</accession>
<feature type="domain" description="CMP/dCMP-type deaminase" evidence="5">
    <location>
        <begin position="6"/>
        <end position="116"/>
    </location>
</feature>
<dbReference type="Proteomes" id="UP000093898">
    <property type="component" value="Unassembled WGS sequence"/>
</dbReference>
<dbReference type="FunFam" id="3.40.140.10:FF:000011">
    <property type="entry name" value="tRNA-specific adenosine deaminase"/>
    <property type="match status" value="1"/>
</dbReference>
<dbReference type="GO" id="GO:0047974">
    <property type="term" value="F:guanosine deaminase activity"/>
    <property type="evidence" value="ECO:0007669"/>
    <property type="project" value="TreeGrafter"/>
</dbReference>
<dbReference type="InterPro" id="IPR002125">
    <property type="entry name" value="CMP_dCMP_dom"/>
</dbReference>
<evidence type="ECO:0000256" key="3">
    <source>
        <dbReference type="ARBA" id="ARBA00022801"/>
    </source>
</evidence>
<keyword evidence="2" id="KW-0479">Metal-binding</keyword>
<dbReference type="Gene3D" id="3.40.140.10">
    <property type="entry name" value="Cytidine Deaminase, domain 2"/>
    <property type="match status" value="1"/>
</dbReference>
<dbReference type="OrthoDB" id="9802676at2"/>
<dbReference type="InterPro" id="IPR016193">
    <property type="entry name" value="Cytidine_deaminase-like"/>
</dbReference>
<organism evidence="6 7">
    <name type="scientific">Mycolicibacterium mucogenicum</name>
    <name type="common">Mycobacterium mucogenicum</name>
    <dbReference type="NCBI Taxonomy" id="56689"/>
    <lineage>
        <taxon>Bacteria</taxon>
        <taxon>Bacillati</taxon>
        <taxon>Actinomycetota</taxon>
        <taxon>Actinomycetes</taxon>
        <taxon>Mycobacteriales</taxon>
        <taxon>Mycobacteriaceae</taxon>
        <taxon>Mycolicibacterium</taxon>
    </lineage>
</organism>
<keyword evidence="4" id="KW-0862">Zinc</keyword>
<protein>
    <submittedName>
        <fullName evidence="6">tRNA-specific adenosine deaminase</fullName>
    </submittedName>
</protein>
<dbReference type="RefSeq" id="WP_020103673.1">
    <property type="nucleotide sequence ID" value="NZ_LZLC01000198.1"/>
</dbReference>
<proteinExistence type="inferred from homology"/>
<dbReference type="PANTHER" id="PTHR11079">
    <property type="entry name" value="CYTOSINE DEAMINASE FAMILY MEMBER"/>
    <property type="match status" value="1"/>
</dbReference>
<evidence type="ECO:0000259" key="5">
    <source>
        <dbReference type="PROSITE" id="PS51747"/>
    </source>
</evidence>
<evidence type="ECO:0000256" key="2">
    <source>
        <dbReference type="ARBA" id="ARBA00022723"/>
    </source>
</evidence>
<reference evidence="6 7" key="1">
    <citation type="submission" date="2016-06" db="EMBL/GenBank/DDBJ databases">
        <authorList>
            <person name="Kjaerup R.B."/>
            <person name="Dalgaard T.S."/>
            <person name="Juul-Madsen H.R."/>
        </authorList>
    </citation>
    <scope>NUCLEOTIDE SEQUENCE [LARGE SCALE GENOMIC DNA]</scope>
    <source>
        <strain evidence="6 7">1127319.6</strain>
    </source>
</reference>
<dbReference type="PROSITE" id="PS51747">
    <property type="entry name" value="CYT_DCMP_DEAMINASES_2"/>
    <property type="match status" value="1"/>
</dbReference>
<dbReference type="EMBL" id="LZLC01000198">
    <property type="protein sequence ID" value="OBJ38502.1"/>
    <property type="molecule type" value="Genomic_DNA"/>
</dbReference>
<sequence length="160" mass="17377">MNAFTGTDPKWLGVAIDLATANVEAGGGPFGAVVVGAGELVSTGQNRVTQNLDPTAHAEVMAIRAACERVGNFSLAGHTLYSSCEPCPLCLSAALWARVDRIVFAADRHDAAVGGFDDRAFYELFDKPRAHWDVPVQQHRLDRSFLPFETWIGNSNRVQY</sequence>
<dbReference type="CDD" id="cd01285">
    <property type="entry name" value="nucleoside_deaminase"/>
    <property type="match status" value="1"/>
</dbReference>
<keyword evidence="3" id="KW-0378">Hydrolase</keyword>